<comment type="function">
    <text evidence="2">Catalyzes the phosphorylation of pyruvate to phosphoenolpyruvate.</text>
</comment>
<evidence type="ECO:0000256" key="10">
    <source>
        <dbReference type="ARBA" id="ARBA00022777"/>
    </source>
</evidence>
<evidence type="ECO:0000259" key="15">
    <source>
        <dbReference type="Pfam" id="PF00391"/>
    </source>
</evidence>
<organism evidence="17 18">
    <name type="scientific">Nocardia vinacea</name>
    <dbReference type="NCBI Taxonomy" id="96468"/>
    <lineage>
        <taxon>Bacteria</taxon>
        <taxon>Bacillati</taxon>
        <taxon>Actinomycetota</taxon>
        <taxon>Actinomycetes</taxon>
        <taxon>Mycobacteriales</taxon>
        <taxon>Nocardiaceae</taxon>
        <taxon>Nocardia</taxon>
    </lineage>
</organism>
<evidence type="ECO:0000256" key="5">
    <source>
        <dbReference type="ARBA" id="ARBA00011996"/>
    </source>
</evidence>
<evidence type="ECO:0000256" key="6">
    <source>
        <dbReference type="ARBA" id="ARBA00021623"/>
    </source>
</evidence>
<dbReference type="EMBL" id="CP109441">
    <property type="protein sequence ID" value="WUV43219.1"/>
    <property type="molecule type" value="Genomic_DNA"/>
</dbReference>
<sequence>MNTVEDQVDSYILPLADPTATLEVAGGKGSSLARLAAAGLPVPPGFHVTTTAYRRFVTNDGLHDRILAAAARAVADRPETWAAAALEIAGLIATQTIPEAIAREIQTAYAQLGGVAVAVRSSATAEDLPDMSFAGQQETYLNIRGVAAVLDAVKRCWASLWTDRAIGYRARNAIASDDVALAIVVQELVQAEAAGVAFTADPLTGARDQVLINAAWGLGEAIVGGLVTPDSFLVAKADGRVLQQDVSDKRTMTVRTPDGTHEEPVPEHQRLEPALRAGAAADLARIAVRIEKLYGRPMDIEWAVHDKHLFIVQARPITALPEPAPATTELTWNLPDPKGKYIRGSVMELLPEPLSPLFATLGIPAWERTTSEHYKNIGLPYFDEPMAIINGYGYYNTNYTGLLALRMMLAQPRFLSSTLPRHLRTAPQRWRTAHDSYRQAADRWEGVDLPTAPAEQLLTGVREIVERAAQYYLAIQGGALPAAYISESMFTKVYNRLRHNDDPAATTFLLGFDSKPILAEKALYDLAQWVRTQPGLAERITDPEQRARILRGRDDTALAGKEFRGRFRTYLAKYGDMVYDLDFAKPLPAEDPGALLQTLCFFLIDDAPDPHTRQRTAAKARAEAVRVLERKRPGLRRALALRLLSWAQSAAPLRENALADVGLGWPMVRRLLGEIGRRLAAAEAVAAADDAYWLQLVELEAAAAALDFDLALSDSRADIAERRSVWQAQRAMKAPHVLPDKGTRILGIDFAKHSAHDRAENNGATITGTPGSPGKVTGLARIIHGPSEFEQMRPGDVLVAAVTTPAWTPLFALASAIVTDVGGALSHSSIVAREYHIPAVLGTGAATESLQTGQQITVDGDAGVVTILDQDRQR</sequence>
<dbReference type="SUPFAM" id="SSF52009">
    <property type="entry name" value="Phosphohistidine domain"/>
    <property type="match status" value="1"/>
</dbReference>
<protein>
    <recommendedName>
        <fullName evidence="6">Phosphoenolpyruvate synthase</fullName>
        <ecNumber evidence="5">2.7.9.2</ecNumber>
    </recommendedName>
    <alternativeName>
        <fullName evidence="13">Pyruvate, water dikinase</fullName>
    </alternativeName>
</protein>
<keyword evidence="18" id="KW-1185">Reference proteome</keyword>
<accession>A0ABZ1YN89</accession>
<dbReference type="Gene3D" id="3.30.470.20">
    <property type="entry name" value="ATP-grasp fold, B domain"/>
    <property type="match status" value="1"/>
</dbReference>
<evidence type="ECO:0000256" key="8">
    <source>
        <dbReference type="ARBA" id="ARBA00022723"/>
    </source>
</evidence>
<evidence type="ECO:0000313" key="18">
    <source>
        <dbReference type="Proteomes" id="UP001432062"/>
    </source>
</evidence>
<dbReference type="Gene3D" id="3.30.1490.20">
    <property type="entry name" value="ATP-grasp fold, A domain"/>
    <property type="match status" value="1"/>
</dbReference>
<dbReference type="Gene3D" id="3.50.30.10">
    <property type="entry name" value="Phosphohistidine domain"/>
    <property type="match status" value="1"/>
</dbReference>
<comment type="similarity">
    <text evidence="4">Belongs to the PEP-utilizing enzyme family.</text>
</comment>
<dbReference type="PANTHER" id="PTHR43030">
    <property type="entry name" value="PHOSPHOENOLPYRUVATE SYNTHASE"/>
    <property type="match status" value="1"/>
</dbReference>
<evidence type="ECO:0000256" key="1">
    <source>
        <dbReference type="ARBA" id="ARBA00001946"/>
    </source>
</evidence>
<gene>
    <name evidence="17" type="ORF">OG563_28805</name>
</gene>
<keyword evidence="11" id="KW-0067">ATP-binding</keyword>
<evidence type="ECO:0000256" key="9">
    <source>
        <dbReference type="ARBA" id="ARBA00022741"/>
    </source>
</evidence>
<comment type="cofactor">
    <cofactor evidence="1">
        <name>Mg(2+)</name>
        <dbReference type="ChEBI" id="CHEBI:18420"/>
    </cofactor>
</comment>
<dbReference type="InterPro" id="IPR036637">
    <property type="entry name" value="Phosphohistidine_dom_sf"/>
</dbReference>
<evidence type="ECO:0000256" key="7">
    <source>
        <dbReference type="ARBA" id="ARBA00022679"/>
    </source>
</evidence>
<dbReference type="InterPro" id="IPR002192">
    <property type="entry name" value="PPDK_AMP/ATP-bd"/>
</dbReference>
<dbReference type="InterPro" id="IPR013815">
    <property type="entry name" value="ATP_grasp_subdomain_1"/>
</dbReference>
<dbReference type="InterPro" id="IPR008279">
    <property type="entry name" value="PEP-util_enz_mobile_dom"/>
</dbReference>
<proteinExistence type="inferred from homology"/>
<keyword evidence="10" id="KW-0418">Kinase</keyword>
<dbReference type="Proteomes" id="UP001432062">
    <property type="component" value="Chromosome"/>
</dbReference>
<name>A0ABZ1YN89_9NOCA</name>
<dbReference type="SUPFAM" id="SSF56059">
    <property type="entry name" value="Glutathione synthetase ATP-binding domain-like"/>
    <property type="match status" value="1"/>
</dbReference>
<keyword evidence="8" id="KW-0479">Metal-binding</keyword>
<dbReference type="Pfam" id="PF00391">
    <property type="entry name" value="PEP-utilizers"/>
    <property type="match status" value="1"/>
</dbReference>
<evidence type="ECO:0000256" key="2">
    <source>
        <dbReference type="ARBA" id="ARBA00002988"/>
    </source>
</evidence>
<keyword evidence="12" id="KW-0460">Magnesium</keyword>
<comment type="pathway">
    <text evidence="3">Carbohydrate biosynthesis; gluconeogenesis.</text>
</comment>
<dbReference type="EC" id="2.7.9.2" evidence="5"/>
<reference evidence="17" key="1">
    <citation type="submission" date="2022-10" db="EMBL/GenBank/DDBJ databases">
        <title>The complete genomes of actinobacterial strains from the NBC collection.</title>
        <authorList>
            <person name="Joergensen T.S."/>
            <person name="Alvarez Arevalo M."/>
            <person name="Sterndorff E.B."/>
            <person name="Faurdal D."/>
            <person name="Vuksanovic O."/>
            <person name="Mourched A.-S."/>
            <person name="Charusanti P."/>
            <person name="Shaw S."/>
            <person name="Blin K."/>
            <person name="Weber T."/>
        </authorList>
    </citation>
    <scope>NUCLEOTIDE SEQUENCE</scope>
    <source>
        <strain evidence="17">NBC_01482</strain>
    </source>
</reference>
<evidence type="ECO:0000256" key="13">
    <source>
        <dbReference type="ARBA" id="ARBA00033470"/>
    </source>
</evidence>
<keyword evidence="7" id="KW-0808">Transferase</keyword>
<dbReference type="InterPro" id="IPR006319">
    <property type="entry name" value="PEP_synth"/>
</dbReference>
<comment type="catalytic activity">
    <reaction evidence="14">
        <text>pyruvate + ATP + H2O = phosphoenolpyruvate + AMP + phosphate + 2 H(+)</text>
        <dbReference type="Rhea" id="RHEA:11364"/>
        <dbReference type="ChEBI" id="CHEBI:15361"/>
        <dbReference type="ChEBI" id="CHEBI:15377"/>
        <dbReference type="ChEBI" id="CHEBI:15378"/>
        <dbReference type="ChEBI" id="CHEBI:30616"/>
        <dbReference type="ChEBI" id="CHEBI:43474"/>
        <dbReference type="ChEBI" id="CHEBI:58702"/>
        <dbReference type="ChEBI" id="CHEBI:456215"/>
        <dbReference type="EC" id="2.7.9.2"/>
    </reaction>
</comment>
<feature type="domain" description="PEP-utilising enzyme mobile" evidence="15">
    <location>
        <begin position="793"/>
        <end position="863"/>
    </location>
</feature>
<dbReference type="Pfam" id="PF01326">
    <property type="entry name" value="PPDK_N"/>
    <property type="match status" value="1"/>
</dbReference>
<evidence type="ECO:0000313" key="17">
    <source>
        <dbReference type="EMBL" id="WUV43219.1"/>
    </source>
</evidence>
<feature type="domain" description="Pyruvate phosphate dikinase AMP/ATP-binding" evidence="16">
    <location>
        <begin position="23"/>
        <end position="324"/>
    </location>
</feature>
<evidence type="ECO:0000256" key="4">
    <source>
        <dbReference type="ARBA" id="ARBA00007837"/>
    </source>
</evidence>
<dbReference type="RefSeq" id="WP_329405769.1">
    <property type="nucleotide sequence ID" value="NZ_CP109441.1"/>
</dbReference>
<evidence type="ECO:0000256" key="14">
    <source>
        <dbReference type="ARBA" id="ARBA00047700"/>
    </source>
</evidence>
<evidence type="ECO:0000256" key="11">
    <source>
        <dbReference type="ARBA" id="ARBA00022840"/>
    </source>
</evidence>
<dbReference type="PANTHER" id="PTHR43030:SF1">
    <property type="entry name" value="PHOSPHOENOLPYRUVATE SYNTHASE"/>
    <property type="match status" value="1"/>
</dbReference>
<evidence type="ECO:0000256" key="12">
    <source>
        <dbReference type="ARBA" id="ARBA00022842"/>
    </source>
</evidence>
<evidence type="ECO:0000256" key="3">
    <source>
        <dbReference type="ARBA" id="ARBA00004742"/>
    </source>
</evidence>
<keyword evidence="9" id="KW-0547">Nucleotide-binding</keyword>
<evidence type="ECO:0000259" key="16">
    <source>
        <dbReference type="Pfam" id="PF01326"/>
    </source>
</evidence>